<dbReference type="GO" id="GO:0006508">
    <property type="term" value="P:proteolysis"/>
    <property type="evidence" value="ECO:0007669"/>
    <property type="project" value="UniProtKB-KW"/>
</dbReference>
<organism evidence="7 8">
    <name type="scientific">Methylosinus sporium</name>
    <dbReference type="NCBI Taxonomy" id="428"/>
    <lineage>
        <taxon>Bacteria</taxon>
        <taxon>Pseudomonadati</taxon>
        <taxon>Pseudomonadota</taxon>
        <taxon>Alphaproteobacteria</taxon>
        <taxon>Hyphomicrobiales</taxon>
        <taxon>Methylocystaceae</taxon>
        <taxon>Methylosinus</taxon>
    </lineage>
</organism>
<keyword evidence="5" id="KW-0464">Manganese</keyword>
<dbReference type="InterPro" id="IPR043472">
    <property type="entry name" value="Macro_dom-like"/>
</dbReference>
<dbReference type="PANTHER" id="PTHR11963">
    <property type="entry name" value="LEUCINE AMINOPEPTIDASE-RELATED"/>
    <property type="match status" value="1"/>
</dbReference>
<comment type="caution">
    <text evidence="7">The sequence shown here is derived from an EMBL/GenBank/DDBJ whole genome shotgun (WGS) entry which is preliminary data.</text>
</comment>
<keyword evidence="4" id="KW-0378">Hydrolase</keyword>
<evidence type="ECO:0000313" key="7">
    <source>
        <dbReference type="EMBL" id="TRL34943.1"/>
    </source>
</evidence>
<evidence type="ECO:0000256" key="2">
    <source>
        <dbReference type="ARBA" id="ARBA00022438"/>
    </source>
</evidence>
<dbReference type="GO" id="GO:0070006">
    <property type="term" value="F:metalloaminopeptidase activity"/>
    <property type="evidence" value="ECO:0007669"/>
    <property type="project" value="InterPro"/>
</dbReference>
<keyword evidence="3" id="KW-0645">Protease</keyword>
<evidence type="ECO:0000256" key="5">
    <source>
        <dbReference type="ARBA" id="ARBA00023211"/>
    </source>
</evidence>
<dbReference type="Pfam" id="PF21337">
    <property type="entry name" value="Peptidase_M17_N_1"/>
    <property type="match status" value="1"/>
</dbReference>
<evidence type="ECO:0000259" key="6">
    <source>
        <dbReference type="PROSITE" id="PS00631"/>
    </source>
</evidence>
<dbReference type="GO" id="GO:0030145">
    <property type="term" value="F:manganese ion binding"/>
    <property type="evidence" value="ECO:0007669"/>
    <property type="project" value="InterPro"/>
</dbReference>
<evidence type="ECO:0000256" key="4">
    <source>
        <dbReference type="ARBA" id="ARBA00022801"/>
    </source>
</evidence>
<dbReference type="Gene3D" id="3.40.630.10">
    <property type="entry name" value="Zn peptidases"/>
    <property type="match status" value="1"/>
</dbReference>
<dbReference type="EMBL" id="VJMF01000037">
    <property type="protein sequence ID" value="TRL34943.1"/>
    <property type="molecule type" value="Genomic_DNA"/>
</dbReference>
<dbReference type="Gene3D" id="3.40.220.10">
    <property type="entry name" value="Leucine Aminopeptidase, subunit E, domain 1"/>
    <property type="match status" value="1"/>
</dbReference>
<comment type="similarity">
    <text evidence="1">Belongs to the peptidase M17 family.</text>
</comment>
<name>A0A549SZ96_METSR</name>
<gene>
    <name evidence="7" type="ORF">FM996_08945</name>
</gene>
<dbReference type="CDD" id="cd00433">
    <property type="entry name" value="Peptidase_M17"/>
    <property type="match status" value="1"/>
</dbReference>
<dbReference type="RefSeq" id="WP_142862714.1">
    <property type="nucleotide sequence ID" value="NZ_VJMF01000037.1"/>
</dbReference>
<sequence>MSRLEDWTAQATPIDFVDKESWPVVAETLPPAIAAFARACGFDGKVGAHLLAPGPDGAPAVVLFGVEAAGARHRDPFLPGKLATSLPPGLYRLREGVSDSYSAALAFLLGGYSFSRYVAPKKERPRLCAPQDADRARIERIAAALSLGRDLVNTPANDLGPEALAEAALALAARHGAQARVIAGDALLSENFPLVHAVGRAAAQAPRLVDMSFGPEEAMKVTLVGKGVCFDSGGLDIKPSSAMLLMKKDMGGAATALALADILMGSSARLLRLRVLLPIVENAISADAMRPGDIYPSRKGLSVEIGNTDAEGRLVLADALALACEEEPDLLIDFATLTGAARVALGPELPAFYTGDDSLALEIETYGRKLGDPVWRLPLWEPYDAQLEGKASNIVNVSSSAHAGSITAALFLRRFVTKPEKWAHFDLFAWNPSAKPGRPEGGEIQTARLLAELIEERAARWSVKA</sequence>
<dbReference type="PROSITE" id="PS00631">
    <property type="entry name" value="CYTOSOL_AP"/>
    <property type="match status" value="1"/>
</dbReference>
<dbReference type="PANTHER" id="PTHR11963:SF20">
    <property type="entry name" value="PEPTIDASE B"/>
    <property type="match status" value="1"/>
</dbReference>
<dbReference type="PRINTS" id="PR00481">
    <property type="entry name" value="LAMNOPPTDASE"/>
</dbReference>
<proteinExistence type="inferred from homology"/>
<dbReference type="InterPro" id="IPR011356">
    <property type="entry name" value="Leucine_aapep/pepB"/>
</dbReference>
<dbReference type="GO" id="GO:0005737">
    <property type="term" value="C:cytoplasm"/>
    <property type="evidence" value="ECO:0007669"/>
    <property type="project" value="InterPro"/>
</dbReference>
<evidence type="ECO:0000256" key="3">
    <source>
        <dbReference type="ARBA" id="ARBA00022670"/>
    </source>
</evidence>
<feature type="domain" description="Cytosol aminopeptidase" evidence="6">
    <location>
        <begin position="307"/>
        <end position="314"/>
    </location>
</feature>
<evidence type="ECO:0000256" key="1">
    <source>
        <dbReference type="ARBA" id="ARBA00009528"/>
    </source>
</evidence>
<accession>A0A549SZ96</accession>
<dbReference type="Pfam" id="PF00883">
    <property type="entry name" value="Peptidase_M17"/>
    <property type="match status" value="1"/>
</dbReference>
<dbReference type="AlphaFoldDB" id="A0A549SZ96"/>
<keyword evidence="2 7" id="KW-0031">Aminopeptidase</keyword>
<dbReference type="SUPFAM" id="SSF53187">
    <property type="entry name" value="Zn-dependent exopeptidases"/>
    <property type="match status" value="1"/>
</dbReference>
<evidence type="ECO:0000313" key="8">
    <source>
        <dbReference type="Proteomes" id="UP000316781"/>
    </source>
</evidence>
<reference evidence="7 8" key="1">
    <citation type="submission" date="2019-07" db="EMBL/GenBank/DDBJ databases">
        <title>Ln-dependent methylotrophs.</title>
        <authorList>
            <person name="Tani A."/>
        </authorList>
    </citation>
    <scope>NUCLEOTIDE SEQUENCE [LARGE SCALE GENOMIC DNA]</scope>
    <source>
        <strain evidence="7 8">SM89A</strain>
    </source>
</reference>
<dbReference type="InterPro" id="IPR048816">
    <property type="entry name" value="Peptidase_M17_N_1"/>
</dbReference>
<dbReference type="Proteomes" id="UP000316781">
    <property type="component" value="Unassembled WGS sequence"/>
</dbReference>
<dbReference type="InterPro" id="IPR000819">
    <property type="entry name" value="Peptidase_M17_C"/>
</dbReference>
<protein>
    <submittedName>
        <fullName evidence="7">Leucyl aminopeptidase family protein</fullName>
    </submittedName>
</protein>